<name>A0A8J2K9Z2_9HEXA</name>
<dbReference type="EMBL" id="CAJVCH010220207">
    <property type="protein sequence ID" value="CAG7731829.1"/>
    <property type="molecule type" value="Genomic_DNA"/>
</dbReference>
<reference evidence="1" key="1">
    <citation type="submission" date="2021-06" db="EMBL/GenBank/DDBJ databases">
        <authorList>
            <person name="Hodson N. C."/>
            <person name="Mongue J. A."/>
            <person name="Jaron S. K."/>
        </authorList>
    </citation>
    <scope>NUCLEOTIDE SEQUENCE</scope>
</reference>
<gene>
    <name evidence="1" type="ORF">AFUS01_LOCUS20394</name>
</gene>
<accession>A0A8J2K9Z2</accession>
<sequence length="135" mass="15438">MYRIAEHNNNCLPKVGEIFSKYSICESLRVALSLGLCQRSDSVLINGVEVDDCKKKMQEASVSSRLRRRLSSRHTTLELLHDVNVWIRVSRRVKKKTPLPCVYHSGDQRLKVNFSLGKKEGLPITLGFFYYHAAS</sequence>
<protein>
    <submittedName>
        <fullName evidence="1">Uncharacterized protein</fullName>
    </submittedName>
</protein>
<evidence type="ECO:0000313" key="2">
    <source>
        <dbReference type="Proteomes" id="UP000708208"/>
    </source>
</evidence>
<dbReference type="Proteomes" id="UP000708208">
    <property type="component" value="Unassembled WGS sequence"/>
</dbReference>
<organism evidence="1 2">
    <name type="scientific">Allacma fusca</name>
    <dbReference type="NCBI Taxonomy" id="39272"/>
    <lineage>
        <taxon>Eukaryota</taxon>
        <taxon>Metazoa</taxon>
        <taxon>Ecdysozoa</taxon>
        <taxon>Arthropoda</taxon>
        <taxon>Hexapoda</taxon>
        <taxon>Collembola</taxon>
        <taxon>Symphypleona</taxon>
        <taxon>Sminthuridae</taxon>
        <taxon>Allacma</taxon>
    </lineage>
</organism>
<keyword evidence="2" id="KW-1185">Reference proteome</keyword>
<comment type="caution">
    <text evidence="1">The sequence shown here is derived from an EMBL/GenBank/DDBJ whole genome shotgun (WGS) entry which is preliminary data.</text>
</comment>
<evidence type="ECO:0000313" key="1">
    <source>
        <dbReference type="EMBL" id="CAG7731829.1"/>
    </source>
</evidence>
<proteinExistence type="predicted"/>
<dbReference type="AlphaFoldDB" id="A0A8J2K9Z2"/>